<evidence type="ECO:0000256" key="1">
    <source>
        <dbReference type="SAM" id="Phobius"/>
    </source>
</evidence>
<feature type="transmembrane region" description="Helical" evidence="1">
    <location>
        <begin position="166"/>
        <end position="186"/>
    </location>
</feature>
<feature type="transmembrane region" description="Helical" evidence="1">
    <location>
        <begin position="267"/>
        <end position="287"/>
    </location>
</feature>
<dbReference type="EMBL" id="JANCYW010000015">
    <property type="protein sequence ID" value="KAK4537954.1"/>
    <property type="molecule type" value="Genomic_DNA"/>
</dbReference>
<keyword evidence="1" id="KW-0812">Transmembrane</keyword>
<proteinExistence type="predicted"/>
<accession>A0AAV9J074</accession>
<organism evidence="2 3">
    <name type="scientific">Cyanidium caldarium</name>
    <name type="common">Red alga</name>
    <dbReference type="NCBI Taxonomy" id="2771"/>
    <lineage>
        <taxon>Eukaryota</taxon>
        <taxon>Rhodophyta</taxon>
        <taxon>Bangiophyceae</taxon>
        <taxon>Cyanidiales</taxon>
        <taxon>Cyanidiaceae</taxon>
        <taxon>Cyanidium</taxon>
    </lineage>
</organism>
<dbReference type="Proteomes" id="UP001301350">
    <property type="component" value="Unassembled WGS sequence"/>
</dbReference>
<keyword evidence="1" id="KW-0472">Membrane</keyword>
<feature type="transmembrane region" description="Helical" evidence="1">
    <location>
        <begin position="307"/>
        <end position="339"/>
    </location>
</feature>
<feature type="transmembrane region" description="Helical" evidence="1">
    <location>
        <begin position="218"/>
        <end position="241"/>
    </location>
</feature>
<feature type="transmembrane region" description="Helical" evidence="1">
    <location>
        <begin position="480"/>
        <end position="497"/>
    </location>
</feature>
<feature type="transmembrane region" description="Helical" evidence="1">
    <location>
        <begin position="83"/>
        <end position="106"/>
    </location>
</feature>
<comment type="caution">
    <text evidence="2">The sequence shown here is derived from an EMBL/GenBank/DDBJ whole genome shotgun (WGS) entry which is preliminary data.</text>
</comment>
<keyword evidence="1" id="KW-1133">Transmembrane helix</keyword>
<protein>
    <submittedName>
        <fullName evidence="2">Uncharacterized protein</fullName>
    </submittedName>
</protein>
<evidence type="ECO:0000313" key="2">
    <source>
        <dbReference type="EMBL" id="KAK4537954.1"/>
    </source>
</evidence>
<gene>
    <name evidence="2" type="ORF">CDCA_CDCA15G3979</name>
</gene>
<feature type="transmembrane region" description="Helical" evidence="1">
    <location>
        <begin position="126"/>
        <end position="146"/>
    </location>
</feature>
<evidence type="ECO:0000313" key="3">
    <source>
        <dbReference type="Proteomes" id="UP001301350"/>
    </source>
</evidence>
<dbReference type="AlphaFoldDB" id="A0AAV9J074"/>
<reference evidence="2 3" key="1">
    <citation type="submission" date="2022-07" db="EMBL/GenBank/DDBJ databases">
        <title>Genome-wide signatures of adaptation to extreme environments.</title>
        <authorList>
            <person name="Cho C.H."/>
            <person name="Yoon H.S."/>
        </authorList>
    </citation>
    <scope>NUCLEOTIDE SEQUENCE [LARGE SCALE GENOMIC DNA]</scope>
    <source>
        <strain evidence="2 3">DBV 063 E5</strain>
    </source>
</reference>
<keyword evidence="3" id="KW-1185">Reference proteome</keyword>
<feature type="transmembrane region" description="Helical" evidence="1">
    <location>
        <begin position="351"/>
        <end position="374"/>
    </location>
</feature>
<sequence length="539" mass="57535">MARTSTPQSPPRAPPATRRIRVPALFSPRSPLPLILSSALVVGRPTVLTAPYYAALLTGWAVSVDGHASRGRTAAGRKGGRGLYWLFFLYAVGVLIAQAVVGAVYLRGGLGALTKDAQRTLASLGLVPAAPLSVLAVHGGVAYWLVRRRLSCDARAGAAMELDPALFPFFFFAALAEVLATTRFSLYRVVMLVARSASFAMAPWPTTPPPSMSTARTALLRLIILVAYLLTFAYAMALFVFQWEWIRQARAAEAPAARLLGVHTAGWIDYATMVAAVLANTGGWSLLRGRASITLPSVGKALTQHEAGLGAVALATSLIYATGVPGVLSATQAGLVWLATCCLPYQRLSQALRVVVALTAVVYALAATILGTVLEVNGRHVVPVLGLPNALRTAALPQWQWWAYQACGMAATTSALAYVRAGLAPQTDENTEPSRTVRRPSFLYWAWTVACLALLARVYLVAITWAVLALLMRLRPERKLSASPFLITAVVALSRWMQQCQVCRYAAYGSATASDTVTCLLNALLVVLCTTGWSANITA</sequence>
<name>A0AAV9J074_CYACA</name>
<feature type="transmembrane region" description="Helical" evidence="1">
    <location>
        <begin position="442"/>
        <end position="468"/>
    </location>
</feature>